<evidence type="ECO:0000313" key="3">
    <source>
        <dbReference type="Proteomes" id="UP000544742"/>
    </source>
</evidence>
<dbReference type="RefSeq" id="WP_276619359.1">
    <property type="nucleotide sequence ID" value="NZ_JBCEYP010000022.1"/>
</dbReference>
<dbReference type="SUPFAM" id="SSF48371">
    <property type="entry name" value="ARM repeat"/>
    <property type="match status" value="1"/>
</dbReference>
<feature type="compositionally biased region" description="Basic and acidic residues" evidence="1">
    <location>
        <begin position="199"/>
        <end position="209"/>
    </location>
</feature>
<feature type="region of interest" description="Disordered" evidence="1">
    <location>
        <begin position="1"/>
        <end position="38"/>
    </location>
</feature>
<dbReference type="Proteomes" id="UP000544742">
    <property type="component" value="Unassembled WGS sequence"/>
</dbReference>
<protein>
    <submittedName>
        <fullName evidence="2">HEAT repeat domain-containing protein</fullName>
    </submittedName>
</protein>
<comment type="caution">
    <text evidence="2">The sequence shown here is derived from an EMBL/GenBank/DDBJ whole genome shotgun (WGS) entry which is preliminary data.</text>
</comment>
<dbReference type="AlphaFoldDB" id="A0A7K4AFF3"/>
<feature type="compositionally biased region" description="Basic and acidic residues" evidence="1">
    <location>
        <begin position="1"/>
        <end position="33"/>
    </location>
</feature>
<reference evidence="2 3" key="1">
    <citation type="journal article" date="2020" name="Biotechnol. Biofuels">
        <title>New insights from the biogas microbiome by comprehensive genome-resolved metagenomics of nearly 1600 species originating from multiple anaerobic digesters.</title>
        <authorList>
            <person name="Campanaro S."/>
            <person name="Treu L."/>
            <person name="Rodriguez-R L.M."/>
            <person name="Kovalovszki A."/>
            <person name="Ziels R.M."/>
            <person name="Maus I."/>
            <person name="Zhu X."/>
            <person name="Kougias P.G."/>
            <person name="Basile A."/>
            <person name="Luo G."/>
            <person name="Schluter A."/>
            <person name="Konstantinidis K.T."/>
            <person name="Angelidaki I."/>
        </authorList>
    </citation>
    <scope>NUCLEOTIDE SEQUENCE [LARGE SCALE GENOMIC DNA]</scope>
    <source>
        <strain evidence="2">AS27yjCOA_157</strain>
    </source>
</reference>
<dbReference type="InterPro" id="IPR016024">
    <property type="entry name" value="ARM-type_fold"/>
</dbReference>
<evidence type="ECO:0000313" key="2">
    <source>
        <dbReference type="EMBL" id="NLJ21655.1"/>
    </source>
</evidence>
<evidence type="ECO:0000256" key="1">
    <source>
        <dbReference type="SAM" id="MobiDB-lite"/>
    </source>
</evidence>
<organism evidence="2 3">
    <name type="scientific">Methanothrix soehngenii</name>
    <name type="common">Methanosaeta concilii</name>
    <dbReference type="NCBI Taxonomy" id="2223"/>
    <lineage>
        <taxon>Archaea</taxon>
        <taxon>Methanobacteriati</taxon>
        <taxon>Methanobacteriota</taxon>
        <taxon>Stenosarchaea group</taxon>
        <taxon>Methanomicrobia</taxon>
        <taxon>Methanotrichales</taxon>
        <taxon>Methanotrichaceae</taxon>
        <taxon>Methanothrix</taxon>
    </lineage>
</organism>
<dbReference type="SMART" id="SM00567">
    <property type="entry name" value="EZ_HEAT"/>
    <property type="match status" value="3"/>
</dbReference>
<gene>
    <name evidence="2" type="ORF">GX426_00895</name>
</gene>
<feature type="region of interest" description="Disordered" evidence="1">
    <location>
        <begin position="171"/>
        <end position="209"/>
    </location>
</feature>
<proteinExistence type="predicted"/>
<accession>A0A7K4AFF3</accession>
<dbReference type="Gene3D" id="1.25.10.10">
    <property type="entry name" value="Leucine-rich Repeat Variant"/>
    <property type="match status" value="1"/>
</dbReference>
<dbReference type="Pfam" id="PF13646">
    <property type="entry name" value="HEAT_2"/>
    <property type="match status" value="1"/>
</dbReference>
<dbReference type="InterPro" id="IPR011989">
    <property type="entry name" value="ARM-like"/>
</dbReference>
<dbReference type="EMBL" id="JAAYUN010000017">
    <property type="protein sequence ID" value="NLJ21655.1"/>
    <property type="molecule type" value="Genomic_DNA"/>
</dbReference>
<sequence length="209" mass="23022">MEEEKKMVENKPEENKTEEKAEPVITRSMREEACPTCGATEPSMPAVLPDMSWSIEKLIAATKDKHMLVRSNAIMLLSKRDISESLEALIEALKDEEYLVKSNAMVAIAGYGKQVSDRMIEALEDADKDVRAGAAWVIGELKENRAVAALEKVAKDDYPLARIQAKASLIAMGRGPKKPEAQPPVAQPPEDSTEEGDKEAEKSEEKKAE</sequence>
<dbReference type="InterPro" id="IPR004155">
    <property type="entry name" value="PBS_lyase_HEAT"/>
</dbReference>
<name>A0A7K4AFF3_METSH</name>